<feature type="domain" description="Amidohydrolase-related" evidence="2">
    <location>
        <begin position="39"/>
        <end position="387"/>
    </location>
</feature>
<keyword evidence="1 3" id="KW-0378">Hydrolase</keyword>
<dbReference type="Proteomes" id="UP000609651">
    <property type="component" value="Unassembled WGS sequence"/>
</dbReference>
<dbReference type="Gene3D" id="3.20.20.140">
    <property type="entry name" value="Metal-dependent hydrolases"/>
    <property type="match status" value="1"/>
</dbReference>
<dbReference type="InterPro" id="IPR032466">
    <property type="entry name" value="Metal_Hydrolase"/>
</dbReference>
<keyword evidence="4" id="KW-1185">Reference proteome</keyword>
<dbReference type="InterPro" id="IPR006680">
    <property type="entry name" value="Amidohydro-rel"/>
</dbReference>
<comment type="caution">
    <text evidence="3">The sequence shown here is derived from an EMBL/GenBank/DDBJ whole genome shotgun (WGS) entry which is preliminary data.</text>
</comment>
<dbReference type="Pfam" id="PF01979">
    <property type="entry name" value="Amidohydro_1"/>
    <property type="match status" value="1"/>
</dbReference>
<accession>A0ABX1VFB0</accession>
<dbReference type="InterPro" id="IPR050287">
    <property type="entry name" value="MTA/SAH_deaminase"/>
</dbReference>
<evidence type="ECO:0000259" key="2">
    <source>
        <dbReference type="Pfam" id="PF01979"/>
    </source>
</evidence>
<evidence type="ECO:0000313" key="4">
    <source>
        <dbReference type="Proteomes" id="UP000609651"/>
    </source>
</evidence>
<dbReference type="SUPFAM" id="SSF51556">
    <property type="entry name" value="Metallo-dependent hydrolases"/>
    <property type="match status" value="1"/>
</dbReference>
<evidence type="ECO:0000256" key="1">
    <source>
        <dbReference type="ARBA" id="ARBA00022801"/>
    </source>
</evidence>
<dbReference type="PANTHER" id="PTHR43794:SF11">
    <property type="entry name" value="AMIDOHYDROLASE-RELATED DOMAIN-CONTAINING PROTEIN"/>
    <property type="match status" value="1"/>
</dbReference>
<protein>
    <submittedName>
        <fullName evidence="3">Aminodeoxyfutalosine deaminase</fullName>
        <ecNumber evidence="3">3.5.4.40</ecNumber>
    </submittedName>
</protein>
<proteinExistence type="predicted"/>
<dbReference type="GO" id="GO:0016787">
    <property type="term" value="F:hydrolase activity"/>
    <property type="evidence" value="ECO:0007669"/>
    <property type="project" value="UniProtKB-KW"/>
</dbReference>
<name>A0ABX1VFB0_9PLAN</name>
<gene>
    <name evidence="3" type="ORF">LzC2_20360</name>
</gene>
<reference evidence="3 4" key="1">
    <citation type="journal article" date="2020" name="Syst. Appl. Microbiol.">
        <title>Alienimonas chondri sp. nov., a novel planctomycete isolated from the biofilm of the red alga Chondrus crispus.</title>
        <authorList>
            <person name="Vitorino I."/>
            <person name="Albuquerque L."/>
            <person name="Wiegand S."/>
            <person name="Kallscheuer N."/>
            <person name="da Costa M.S."/>
            <person name="Lobo-da-Cunha A."/>
            <person name="Jogler C."/>
            <person name="Lage O.M."/>
        </authorList>
    </citation>
    <scope>NUCLEOTIDE SEQUENCE [LARGE SCALE GENOMIC DNA]</scope>
    <source>
        <strain evidence="3 4">LzC2</strain>
    </source>
</reference>
<dbReference type="EC" id="3.5.4.40" evidence="3"/>
<sequence length="390" mass="40829">MDGPPIHGGTVELSPDGEVSAVHDRADARAGAVDLGNVMLLPGFVNCHAHLEFSDFETPIPADGTFADWIAATVAARRQRPGDVMDRVNRGLTESLAAGVTTVGEIATAGWDAGRLLPPGQRPALVAFGELIQPHDPPAGLAAARCFLDAADDPRGLIRGLSPHAPYSVHPALPALLAADPAATAAPWAIHLLESADELELMTHGAGPLADAMSRLGATRGDFGADRLRRDFLEPLAAAAQGLIVHGNRLTRDDLRWLAAPGRERLSVIYCPRTHAHFGHPPHPWLALRDAGVRVAIGTDGRGSNPDLSVLGELQFLRSRFPQVGADELLRLGTSAGADALGVGCGRLAPGARADFCAVRTGTETGDPAGDVLSQGTKITGVWRNGRRAL</sequence>
<organism evidence="3 4">
    <name type="scientific">Alienimonas chondri</name>
    <dbReference type="NCBI Taxonomy" id="2681879"/>
    <lineage>
        <taxon>Bacteria</taxon>
        <taxon>Pseudomonadati</taxon>
        <taxon>Planctomycetota</taxon>
        <taxon>Planctomycetia</taxon>
        <taxon>Planctomycetales</taxon>
        <taxon>Planctomycetaceae</taxon>
        <taxon>Alienimonas</taxon>
    </lineage>
</organism>
<dbReference type="EMBL" id="WTPX01000056">
    <property type="protein sequence ID" value="NNJ25958.1"/>
    <property type="molecule type" value="Genomic_DNA"/>
</dbReference>
<evidence type="ECO:0000313" key="3">
    <source>
        <dbReference type="EMBL" id="NNJ25958.1"/>
    </source>
</evidence>
<dbReference type="PANTHER" id="PTHR43794">
    <property type="entry name" value="AMINOHYDROLASE SSNA-RELATED"/>
    <property type="match status" value="1"/>
</dbReference>